<organism evidence="1 2">
    <name type="scientific">Populus euphratica</name>
    <name type="common">Euphrates poplar</name>
    <dbReference type="NCBI Taxonomy" id="75702"/>
    <lineage>
        <taxon>Eukaryota</taxon>
        <taxon>Viridiplantae</taxon>
        <taxon>Streptophyta</taxon>
        <taxon>Embryophyta</taxon>
        <taxon>Tracheophyta</taxon>
        <taxon>Spermatophyta</taxon>
        <taxon>Magnoliopsida</taxon>
        <taxon>eudicotyledons</taxon>
        <taxon>Gunneridae</taxon>
        <taxon>Pentapetalae</taxon>
        <taxon>rosids</taxon>
        <taxon>fabids</taxon>
        <taxon>Malpighiales</taxon>
        <taxon>Salicaceae</taxon>
        <taxon>Saliceae</taxon>
        <taxon>Populus</taxon>
    </lineage>
</organism>
<dbReference type="RefSeq" id="XP_011041290.1">
    <property type="nucleotide sequence ID" value="XM_011042988.1"/>
</dbReference>
<dbReference type="PANTHER" id="PTHR31900:SF34">
    <property type="entry name" value="EMB|CAB62440.1-RELATED"/>
    <property type="match status" value="1"/>
</dbReference>
<proteinExistence type="predicted"/>
<evidence type="ECO:0000313" key="1">
    <source>
        <dbReference type="Proteomes" id="UP000694918"/>
    </source>
</evidence>
<protein>
    <submittedName>
        <fullName evidence="2">Uncharacterized protein LOC105137289</fullName>
    </submittedName>
</protein>
<name>A0AAJ6V4T0_POPEU</name>
<sequence>MPRRWINSGTYQIPLFITFSLSLRWMTARIGVVSKRFRQMFVSRPYLKFVSKCFYHGPPNSCNQFIDPVDGLLSQRNGMAIQRLCLNWYCRNNNCDADVNLIDKWIRVAVNCRVQEIDLEVGIRRDPLFESEEKPICELPQCMYCSETFRVLDLDLYYKCVKEPAGVFVSLEELSLTPVVGSDSEDLEWTVWSANNVYLSQFKVLNHATLNIDTLNDHIDVITICDRITELHQGCVLYKSVRAKECVLKTQFIHNYCSVVFDNLQHSVINANSCLKDYHFLVLAYILRRSPNLETLSLLCSENVMQPKYAMTLKFWISKFCKQHEGFHNLIAHQLQAIKIKLKGKGHRVVAVENLLKSLEGLKKMTIICSKANLSQVSKIGLCESRKASLPFGLSLVEKEFYIEEHHRIDSVTD</sequence>
<dbReference type="GeneID" id="105137289"/>
<dbReference type="Proteomes" id="UP000694918">
    <property type="component" value="Unplaced"/>
</dbReference>
<evidence type="ECO:0000313" key="2">
    <source>
        <dbReference type="RefSeq" id="XP_011041290.1"/>
    </source>
</evidence>
<dbReference type="AlphaFoldDB" id="A0AAJ6V4T0"/>
<reference evidence="2" key="1">
    <citation type="submission" date="2025-08" db="UniProtKB">
        <authorList>
            <consortium name="RefSeq"/>
        </authorList>
    </citation>
    <scope>IDENTIFICATION</scope>
</reference>
<gene>
    <name evidence="2" type="primary">LOC105137289</name>
</gene>
<accession>A0AAJ6V4T0</accession>
<dbReference type="KEGG" id="peu:105137289"/>
<keyword evidence="1" id="KW-1185">Reference proteome</keyword>
<dbReference type="InterPro" id="IPR050232">
    <property type="entry name" value="FBL13/AtMIF1-like"/>
</dbReference>
<dbReference type="PANTHER" id="PTHR31900">
    <property type="entry name" value="F-BOX/RNI SUPERFAMILY PROTEIN-RELATED"/>
    <property type="match status" value="1"/>
</dbReference>